<keyword evidence="7 9" id="KW-0129">CBS domain</keyword>
<feature type="transmembrane region" description="Helical" evidence="11">
    <location>
        <begin position="60"/>
        <end position="81"/>
    </location>
</feature>
<dbReference type="RefSeq" id="WP_077721362.1">
    <property type="nucleotide sequence ID" value="NZ_CP019699.1"/>
</dbReference>
<comment type="similarity">
    <text evidence="2">Belongs to the UPF0053 family.</text>
</comment>
<dbReference type="Proteomes" id="UP000188603">
    <property type="component" value="Chromosome"/>
</dbReference>
<feature type="transmembrane region" description="Helical" evidence="11">
    <location>
        <begin position="101"/>
        <end position="122"/>
    </location>
</feature>
<feature type="domain" description="CNNM transmembrane" evidence="13">
    <location>
        <begin position="3"/>
        <end position="205"/>
    </location>
</feature>
<feature type="transmembrane region" description="Helical" evidence="11">
    <location>
        <begin position="143"/>
        <end position="160"/>
    </location>
</feature>
<dbReference type="AlphaFoldDB" id="A0A1U9KBR3"/>
<protein>
    <recommendedName>
        <fullName evidence="16">Transporter associated domain protein</fullName>
    </recommendedName>
</protein>
<organism evidence="14 15">
    <name type="scientific">Novibacillus thermophilus</name>
    <dbReference type="NCBI Taxonomy" id="1471761"/>
    <lineage>
        <taxon>Bacteria</taxon>
        <taxon>Bacillati</taxon>
        <taxon>Bacillota</taxon>
        <taxon>Bacilli</taxon>
        <taxon>Bacillales</taxon>
        <taxon>Thermoactinomycetaceae</taxon>
        <taxon>Novibacillus</taxon>
    </lineage>
</organism>
<evidence type="ECO:0000259" key="12">
    <source>
        <dbReference type="PROSITE" id="PS51371"/>
    </source>
</evidence>
<dbReference type="SUPFAM" id="SSF54631">
    <property type="entry name" value="CBS-domain pair"/>
    <property type="match status" value="1"/>
</dbReference>
<keyword evidence="6 10" id="KW-1133">Transmembrane helix</keyword>
<dbReference type="PROSITE" id="PS51371">
    <property type="entry name" value="CBS"/>
    <property type="match status" value="2"/>
</dbReference>
<evidence type="ECO:0000259" key="13">
    <source>
        <dbReference type="PROSITE" id="PS51846"/>
    </source>
</evidence>
<dbReference type="GO" id="GO:0005886">
    <property type="term" value="C:plasma membrane"/>
    <property type="evidence" value="ECO:0007669"/>
    <property type="project" value="UniProtKB-SubCell"/>
</dbReference>
<evidence type="ECO:0000256" key="11">
    <source>
        <dbReference type="SAM" id="Phobius"/>
    </source>
</evidence>
<dbReference type="Gene3D" id="3.10.580.10">
    <property type="entry name" value="CBS-domain"/>
    <property type="match status" value="1"/>
</dbReference>
<evidence type="ECO:0000313" key="14">
    <source>
        <dbReference type="EMBL" id="AQS57519.1"/>
    </source>
</evidence>
<sequence>MDNPFTIAFNLFMVVFLVFLNGFFVATEFAIVKVRGTRIAQLTSEGNKRARTAEKVIQHLDGYLSATQLGITLASLGLGWIGEPAIARLLEPLFADLLPPVLLHTVSFVIAFSIITFLHIVLGELAPKSLAIRRAEKTTLWTARPLALFYKLFYPLIYVLNGTANRLLMWVGIEPVNETQQGHTEEEIRMLVAQSHKSGMIDKTELTLFDNVFEFADRIASEIMVPRIDMLCLYTTDSFEDNYRTMIDHMHSRYPLCGEDKDDIIGIVLTKEVFHALIEEKSEPDLASLARPAVLVPETLEVKDILQTLQKNRSEMAIVVDEYGGTAGLVTTEDIIEEIVGEIQDEFDDERPFYQKEGEETSIDARLLIEEVNDYFHLDIDDPDNKTIGGWIFSQLEQVPSVGDEVNYGNFVFRVTETDQHSITRLSVREKVDKTRR</sequence>
<dbReference type="InterPro" id="IPR002550">
    <property type="entry name" value="CNNM"/>
</dbReference>
<evidence type="ECO:0000256" key="3">
    <source>
        <dbReference type="ARBA" id="ARBA00022475"/>
    </source>
</evidence>
<dbReference type="EMBL" id="CP019699">
    <property type="protein sequence ID" value="AQS57519.1"/>
    <property type="molecule type" value="Genomic_DNA"/>
</dbReference>
<comment type="subcellular location">
    <subcellularLocation>
        <location evidence="1">Cell membrane</location>
        <topology evidence="1">Multi-pass membrane protein</topology>
    </subcellularLocation>
</comment>
<proteinExistence type="inferred from homology"/>
<keyword evidence="3" id="KW-1003">Cell membrane</keyword>
<dbReference type="InterPro" id="IPR005170">
    <property type="entry name" value="Transptr-assoc_dom"/>
</dbReference>
<dbReference type="CDD" id="cd04590">
    <property type="entry name" value="CBS_pair_CorC_HlyC_assoc"/>
    <property type="match status" value="1"/>
</dbReference>
<dbReference type="Gene3D" id="3.30.465.10">
    <property type="match status" value="1"/>
</dbReference>
<dbReference type="InterPro" id="IPR036318">
    <property type="entry name" value="FAD-bd_PCMH-like_sf"/>
</dbReference>
<keyword evidence="15" id="KW-1185">Reference proteome</keyword>
<dbReference type="Pfam" id="PF03471">
    <property type="entry name" value="CorC_HlyC"/>
    <property type="match status" value="1"/>
</dbReference>
<dbReference type="GO" id="GO:0050660">
    <property type="term" value="F:flavin adenine dinucleotide binding"/>
    <property type="evidence" value="ECO:0007669"/>
    <property type="project" value="InterPro"/>
</dbReference>
<evidence type="ECO:0000256" key="2">
    <source>
        <dbReference type="ARBA" id="ARBA00006337"/>
    </source>
</evidence>
<dbReference type="PANTHER" id="PTHR43099:SF2">
    <property type="entry name" value="UPF0053 PROTEIN YRKA"/>
    <property type="match status" value="1"/>
</dbReference>
<dbReference type="OrthoDB" id="9798188at2"/>
<feature type="domain" description="CBS" evidence="12">
    <location>
        <begin position="224"/>
        <end position="283"/>
    </location>
</feature>
<evidence type="ECO:0000256" key="8">
    <source>
        <dbReference type="ARBA" id="ARBA00023136"/>
    </source>
</evidence>
<keyword evidence="5" id="KW-0677">Repeat</keyword>
<dbReference type="SMART" id="SM00116">
    <property type="entry name" value="CBS"/>
    <property type="match status" value="2"/>
</dbReference>
<dbReference type="Pfam" id="PF01595">
    <property type="entry name" value="CNNM"/>
    <property type="match status" value="1"/>
</dbReference>
<dbReference type="FunFam" id="3.10.580.10:FF:000002">
    <property type="entry name" value="Magnesium/cobalt efflux protein CorC"/>
    <property type="match status" value="1"/>
</dbReference>
<dbReference type="InterPro" id="IPR051676">
    <property type="entry name" value="UPF0053_domain"/>
</dbReference>
<dbReference type="InterPro" id="IPR046342">
    <property type="entry name" value="CBS_dom_sf"/>
</dbReference>
<evidence type="ECO:0000256" key="1">
    <source>
        <dbReference type="ARBA" id="ARBA00004651"/>
    </source>
</evidence>
<evidence type="ECO:0000256" key="7">
    <source>
        <dbReference type="ARBA" id="ARBA00023122"/>
    </source>
</evidence>
<reference evidence="14 15" key="1">
    <citation type="journal article" date="2015" name="Int. J. Syst. Evol. Microbiol.">
        <title>Novibacillus thermophilus gen. nov., sp. nov., a Gram-staining-negative and moderately thermophilic member of the family Thermoactinomycetaceae.</title>
        <authorList>
            <person name="Yang G."/>
            <person name="Chen J."/>
            <person name="Zhou S."/>
        </authorList>
    </citation>
    <scope>NUCLEOTIDE SEQUENCE [LARGE SCALE GENOMIC DNA]</scope>
    <source>
        <strain evidence="14 15">SG-1</strain>
    </source>
</reference>
<evidence type="ECO:0000256" key="4">
    <source>
        <dbReference type="ARBA" id="ARBA00022692"/>
    </source>
</evidence>
<feature type="domain" description="CBS" evidence="12">
    <location>
        <begin position="289"/>
        <end position="346"/>
    </location>
</feature>
<evidence type="ECO:0000256" key="10">
    <source>
        <dbReference type="PROSITE-ProRule" id="PRU01193"/>
    </source>
</evidence>
<dbReference type="PROSITE" id="PS51846">
    <property type="entry name" value="CNNM"/>
    <property type="match status" value="1"/>
</dbReference>
<name>A0A1U9KBR3_9BACL</name>
<evidence type="ECO:0000256" key="5">
    <source>
        <dbReference type="ARBA" id="ARBA00022737"/>
    </source>
</evidence>
<dbReference type="SUPFAM" id="SSF56176">
    <property type="entry name" value="FAD-binding/transporter-associated domain-like"/>
    <property type="match status" value="1"/>
</dbReference>
<evidence type="ECO:0000256" key="9">
    <source>
        <dbReference type="PROSITE-ProRule" id="PRU00703"/>
    </source>
</evidence>
<dbReference type="InterPro" id="IPR044751">
    <property type="entry name" value="Ion_transp-like_CBS"/>
</dbReference>
<dbReference type="Pfam" id="PF00571">
    <property type="entry name" value="CBS"/>
    <property type="match status" value="2"/>
</dbReference>
<gene>
    <name evidence="14" type="ORF">B0W44_11315</name>
</gene>
<accession>A0A1U9KBR3</accession>
<dbReference type="PANTHER" id="PTHR43099">
    <property type="entry name" value="UPF0053 PROTEIN YRKA"/>
    <property type="match status" value="1"/>
</dbReference>
<dbReference type="InterPro" id="IPR000644">
    <property type="entry name" value="CBS_dom"/>
</dbReference>
<dbReference type="STRING" id="1471761.B0W44_11315"/>
<evidence type="ECO:0000313" key="15">
    <source>
        <dbReference type="Proteomes" id="UP000188603"/>
    </source>
</evidence>
<evidence type="ECO:0008006" key="16">
    <source>
        <dbReference type="Google" id="ProtNLM"/>
    </source>
</evidence>
<dbReference type="KEGG" id="ntr:B0W44_11315"/>
<dbReference type="SMART" id="SM01091">
    <property type="entry name" value="CorC_HlyC"/>
    <property type="match status" value="1"/>
</dbReference>
<keyword evidence="8 10" id="KW-0472">Membrane</keyword>
<evidence type="ECO:0000256" key="6">
    <source>
        <dbReference type="ARBA" id="ARBA00022989"/>
    </source>
</evidence>
<feature type="transmembrane region" description="Helical" evidence="11">
    <location>
        <begin position="6"/>
        <end position="32"/>
    </location>
</feature>
<dbReference type="InterPro" id="IPR016169">
    <property type="entry name" value="FAD-bd_PCMH_sub2"/>
</dbReference>
<keyword evidence="4 10" id="KW-0812">Transmembrane</keyword>